<dbReference type="GO" id="GO:0005886">
    <property type="term" value="C:plasma membrane"/>
    <property type="evidence" value="ECO:0007669"/>
    <property type="project" value="UniProtKB-SubCell"/>
</dbReference>
<keyword evidence="7 11" id="KW-1133">Transmembrane helix</keyword>
<comment type="caution">
    <text evidence="14">The sequence shown here is derived from an EMBL/GenBank/DDBJ whole genome shotgun (WGS) entry which is preliminary data.</text>
</comment>
<proteinExistence type="predicted"/>
<gene>
    <name evidence="14" type="ORF">DFP90_112114</name>
</gene>
<name>A0A3D9H6J6_9PROT</name>
<dbReference type="GO" id="GO:0071555">
    <property type="term" value="P:cell wall organization"/>
    <property type="evidence" value="ECO:0007669"/>
    <property type="project" value="InterPro"/>
</dbReference>
<dbReference type="Pfam" id="PF00072">
    <property type="entry name" value="Response_reg"/>
    <property type="match status" value="1"/>
</dbReference>
<dbReference type="SUPFAM" id="SSF52172">
    <property type="entry name" value="CheY-like"/>
    <property type="match status" value="1"/>
</dbReference>
<dbReference type="RefSeq" id="WP_147301072.1">
    <property type="nucleotide sequence ID" value="NZ_QRDW01000012.1"/>
</dbReference>
<evidence type="ECO:0000259" key="12">
    <source>
        <dbReference type="PROSITE" id="PS50109"/>
    </source>
</evidence>
<dbReference type="SUPFAM" id="SSF55874">
    <property type="entry name" value="ATPase domain of HSP90 chaperone/DNA topoisomerase II/histidine kinase"/>
    <property type="match status" value="1"/>
</dbReference>
<dbReference type="Pfam" id="PF02518">
    <property type="entry name" value="HATPase_c"/>
    <property type="match status" value="1"/>
</dbReference>
<feature type="transmembrane region" description="Helical" evidence="11">
    <location>
        <begin position="107"/>
        <end position="130"/>
    </location>
</feature>
<comment type="subcellular location">
    <subcellularLocation>
        <location evidence="2">Cell membrane</location>
        <topology evidence="2">Multi-pass membrane protein</topology>
    </subcellularLocation>
</comment>
<feature type="transmembrane region" description="Helical" evidence="11">
    <location>
        <begin position="142"/>
        <end position="165"/>
    </location>
</feature>
<dbReference type="PANTHER" id="PTHR45339">
    <property type="entry name" value="HYBRID SIGNAL TRANSDUCTION HISTIDINE KINASE J"/>
    <property type="match status" value="1"/>
</dbReference>
<evidence type="ECO:0000256" key="4">
    <source>
        <dbReference type="ARBA" id="ARBA00022475"/>
    </source>
</evidence>
<feature type="modified residue" description="4-aspartylphosphate" evidence="10">
    <location>
        <position position="520"/>
    </location>
</feature>
<evidence type="ECO:0000313" key="15">
    <source>
        <dbReference type="Proteomes" id="UP000256845"/>
    </source>
</evidence>
<keyword evidence="14" id="KW-0418">Kinase</keyword>
<dbReference type="InterPro" id="IPR004358">
    <property type="entry name" value="Sig_transdc_His_kin-like_C"/>
</dbReference>
<dbReference type="EC" id="2.7.13.3" evidence="3"/>
<keyword evidence="8" id="KW-0902">Two-component regulatory system</keyword>
<protein>
    <recommendedName>
        <fullName evidence="3">histidine kinase</fullName>
        <ecNumber evidence="3">2.7.13.3</ecNumber>
    </recommendedName>
</protein>
<dbReference type="InterPro" id="IPR001789">
    <property type="entry name" value="Sig_transdc_resp-reg_receiver"/>
</dbReference>
<dbReference type="InterPro" id="IPR003594">
    <property type="entry name" value="HATPase_dom"/>
</dbReference>
<feature type="domain" description="Response regulatory" evidence="13">
    <location>
        <begin position="469"/>
        <end position="588"/>
    </location>
</feature>
<dbReference type="Proteomes" id="UP000256845">
    <property type="component" value="Unassembled WGS sequence"/>
</dbReference>
<evidence type="ECO:0000256" key="1">
    <source>
        <dbReference type="ARBA" id="ARBA00000085"/>
    </source>
</evidence>
<keyword evidence="5 10" id="KW-0597">Phosphoprotein</keyword>
<dbReference type="Pfam" id="PF00512">
    <property type="entry name" value="HisKA"/>
    <property type="match status" value="1"/>
</dbReference>
<comment type="catalytic activity">
    <reaction evidence="1">
        <text>ATP + protein L-histidine = ADP + protein N-phospho-L-histidine.</text>
        <dbReference type="EC" id="2.7.13.3"/>
    </reaction>
</comment>
<keyword evidence="4" id="KW-1003">Cell membrane</keyword>
<sequence length="730" mass="80089">METFIESLARGYVALIANIGLLAILAWCVSLFGRHLFVEDYRPNLTVATVLGLTFGSAAALLMNLPVEFQPGIFGDARGAPLMMSGLVGGPVAMVITALMAAATRLWLGGTGADAGVVAIFIYALAGYAWRRMANRIGSTGISTFELVGVSFFTTALTSPVVLFMPSNVQLAVLTSLWPKLWAANILGTLILGSLIHREIQRQQAEHELMIQRVLSERATVAKSKFLAAMSHEIRTPLNGILGIIQLLMNRDLEKPIRDDLKIAQDSGFYLLSLLNQVLDFARIESGQSSIERRQFKVASIIDSLHSIFARQAEAKGLELEVTQTGPCDQDVEGDFNHIRQILFNLMGNALKFTEKGKITLTVRQEQEEDQYRVQFEVTDTGPGIPEKDLGLIFEEFQQSETGRAMPGGSGLGLSIALQLATAMGASLSVRSTLGEGTAFSLMVMVDKAAPRANPLPSPESASHDLPLNILLTEDNEINQRIAKAMLEEMNCKVTIAENGREALQCMTQQPDRFDLIFMDIQMPIMDGIEATKRIKALPLPAGAVPIVALTANAFDEQRAEYLESGMEDVLTKPLHQGELDQFLTYFRSDQDISDRPQPSKQKPELDHGEMVNGEIVKQVITTLTPSGARSFYDDAQSRSHSLIERLKANRNEGRDTQTVSHELRSLLSSIGFQAAVEITRQIEFPEPDQTDPEQLIEALESCLDASVIIAKKHLEGIEDTIIANKEPES</sequence>
<evidence type="ECO:0000256" key="5">
    <source>
        <dbReference type="ARBA" id="ARBA00022553"/>
    </source>
</evidence>
<evidence type="ECO:0000256" key="3">
    <source>
        <dbReference type="ARBA" id="ARBA00012438"/>
    </source>
</evidence>
<dbReference type="Pfam" id="PF07694">
    <property type="entry name" value="5TM-5TMR_LYT"/>
    <property type="match status" value="1"/>
</dbReference>
<dbReference type="InterPro" id="IPR011006">
    <property type="entry name" value="CheY-like_superfamily"/>
</dbReference>
<feature type="transmembrane region" description="Helical" evidence="11">
    <location>
        <begin position="12"/>
        <end position="33"/>
    </location>
</feature>
<dbReference type="InterPro" id="IPR036890">
    <property type="entry name" value="HATPase_C_sf"/>
</dbReference>
<dbReference type="CDD" id="cd17546">
    <property type="entry name" value="REC_hyHK_CKI1_RcsC-like"/>
    <property type="match status" value="1"/>
</dbReference>
<dbReference type="EMBL" id="QRDW01000012">
    <property type="protein sequence ID" value="RED45120.1"/>
    <property type="molecule type" value="Genomic_DNA"/>
</dbReference>
<dbReference type="SMART" id="SM00388">
    <property type="entry name" value="HisKA"/>
    <property type="match status" value="1"/>
</dbReference>
<dbReference type="PROSITE" id="PS50110">
    <property type="entry name" value="RESPONSE_REGULATORY"/>
    <property type="match status" value="1"/>
</dbReference>
<dbReference type="Gene3D" id="3.30.565.10">
    <property type="entry name" value="Histidine kinase-like ATPase, C-terminal domain"/>
    <property type="match status" value="1"/>
</dbReference>
<evidence type="ECO:0000256" key="7">
    <source>
        <dbReference type="ARBA" id="ARBA00022989"/>
    </source>
</evidence>
<feature type="domain" description="Histidine kinase" evidence="12">
    <location>
        <begin position="229"/>
        <end position="448"/>
    </location>
</feature>
<evidence type="ECO:0000256" key="9">
    <source>
        <dbReference type="ARBA" id="ARBA00023136"/>
    </source>
</evidence>
<accession>A0A3D9H6J6</accession>
<feature type="transmembrane region" description="Helical" evidence="11">
    <location>
        <begin position="79"/>
        <end position="101"/>
    </location>
</feature>
<evidence type="ECO:0000313" key="14">
    <source>
        <dbReference type="EMBL" id="RED45120.1"/>
    </source>
</evidence>
<organism evidence="14 15">
    <name type="scientific">Aestuariispira insulae</name>
    <dbReference type="NCBI Taxonomy" id="1461337"/>
    <lineage>
        <taxon>Bacteria</taxon>
        <taxon>Pseudomonadati</taxon>
        <taxon>Pseudomonadota</taxon>
        <taxon>Alphaproteobacteria</taxon>
        <taxon>Rhodospirillales</taxon>
        <taxon>Kiloniellaceae</taxon>
        <taxon>Aestuariispira</taxon>
    </lineage>
</organism>
<evidence type="ECO:0000256" key="2">
    <source>
        <dbReference type="ARBA" id="ARBA00004651"/>
    </source>
</evidence>
<reference evidence="14 15" key="1">
    <citation type="submission" date="2018-07" db="EMBL/GenBank/DDBJ databases">
        <title>Genomic Encyclopedia of Type Strains, Phase III (KMG-III): the genomes of soil and plant-associated and newly described type strains.</title>
        <authorList>
            <person name="Whitman W."/>
        </authorList>
    </citation>
    <scope>NUCLEOTIDE SEQUENCE [LARGE SCALE GENOMIC DNA]</scope>
    <source>
        <strain evidence="14 15">CECT 8488</strain>
    </source>
</reference>
<keyword evidence="14" id="KW-0808">Transferase</keyword>
<dbReference type="SMART" id="SM00387">
    <property type="entry name" value="HATPase_c"/>
    <property type="match status" value="1"/>
</dbReference>
<evidence type="ECO:0000256" key="10">
    <source>
        <dbReference type="PROSITE-ProRule" id="PRU00169"/>
    </source>
</evidence>
<dbReference type="SUPFAM" id="SSF47384">
    <property type="entry name" value="Homodimeric domain of signal transducing histidine kinase"/>
    <property type="match status" value="1"/>
</dbReference>
<dbReference type="InterPro" id="IPR036097">
    <property type="entry name" value="HisK_dim/P_sf"/>
</dbReference>
<keyword evidence="6 11" id="KW-0812">Transmembrane</keyword>
<dbReference type="Gene3D" id="1.10.287.130">
    <property type="match status" value="1"/>
</dbReference>
<dbReference type="OrthoDB" id="9813151at2"/>
<dbReference type="FunFam" id="3.30.565.10:FF:000010">
    <property type="entry name" value="Sensor histidine kinase RcsC"/>
    <property type="match status" value="1"/>
</dbReference>
<dbReference type="SMART" id="SM00448">
    <property type="entry name" value="REC"/>
    <property type="match status" value="1"/>
</dbReference>
<evidence type="ECO:0000256" key="11">
    <source>
        <dbReference type="SAM" id="Phobius"/>
    </source>
</evidence>
<evidence type="ECO:0000256" key="8">
    <source>
        <dbReference type="ARBA" id="ARBA00023012"/>
    </source>
</evidence>
<dbReference type="GO" id="GO:0000155">
    <property type="term" value="F:phosphorelay sensor kinase activity"/>
    <property type="evidence" value="ECO:0007669"/>
    <property type="project" value="InterPro"/>
</dbReference>
<evidence type="ECO:0000259" key="13">
    <source>
        <dbReference type="PROSITE" id="PS50110"/>
    </source>
</evidence>
<feature type="transmembrane region" description="Helical" evidence="11">
    <location>
        <begin position="45"/>
        <end position="67"/>
    </location>
</feature>
<dbReference type="PRINTS" id="PR00344">
    <property type="entry name" value="BCTRLSENSOR"/>
</dbReference>
<keyword evidence="15" id="KW-1185">Reference proteome</keyword>
<dbReference type="InterPro" id="IPR003661">
    <property type="entry name" value="HisK_dim/P_dom"/>
</dbReference>
<dbReference type="CDD" id="cd16922">
    <property type="entry name" value="HATPase_EvgS-ArcB-TorS-like"/>
    <property type="match status" value="1"/>
</dbReference>
<dbReference type="PROSITE" id="PS50109">
    <property type="entry name" value="HIS_KIN"/>
    <property type="match status" value="1"/>
</dbReference>
<dbReference type="AlphaFoldDB" id="A0A3D9H6J6"/>
<evidence type="ECO:0000256" key="6">
    <source>
        <dbReference type="ARBA" id="ARBA00022692"/>
    </source>
</evidence>
<dbReference type="PANTHER" id="PTHR45339:SF1">
    <property type="entry name" value="HYBRID SIGNAL TRANSDUCTION HISTIDINE KINASE J"/>
    <property type="match status" value="1"/>
</dbReference>
<dbReference type="InterPro" id="IPR005467">
    <property type="entry name" value="His_kinase_dom"/>
</dbReference>
<dbReference type="Gene3D" id="3.40.50.2300">
    <property type="match status" value="1"/>
</dbReference>
<dbReference type="CDD" id="cd00082">
    <property type="entry name" value="HisKA"/>
    <property type="match status" value="1"/>
</dbReference>
<dbReference type="InterPro" id="IPR011620">
    <property type="entry name" value="Sig_transdc_His_kinase_LytS_TM"/>
</dbReference>
<keyword evidence="9 11" id="KW-0472">Membrane</keyword>